<organism evidence="1 2">
    <name type="scientific">Streptomyces parvulus</name>
    <dbReference type="NCBI Taxonomy" id="146923"/>
    <lineage>
        <taxon>Bacteria</taxon>
        <taxon>Bacillati</taxon>
        <taxon>Actinomycetota</taxon>
        <taxon>Actinomycetes</taxon>
        <taxon>Kitasatosporales</taxon>
        <taxon>Streptomycetaceae</taxon>
        <taxon>Streptomyces</taxon>
    </lineage>
</organism>
<dbReference type="Proteomes" id="UP000078468">
    <property type="component" value="Chromosome"/>
</dbReference>
<evidence type="ECO:0000313" key="1">
    <source>
        <dbReference type="EMBL" id="ANJ10160.1"/>
    </source>
</evidence>
<dbReference type="RefSeq" id="WP_064730480.1">
    <property type="nucleotide sequence ID" value="NZ_BMRX01000007.1"/>
</dbReference>
<gene>
    <name evidence="1" type="ORF">Spa2297_26230</name>
</gene>
<dbReference type="AlphaFoldDB" id="A0A191V5F5"/>
<accession>A0A191V5F5</accession>
<reference evidence="1 2" key="1">
    <citation type="submission" date="2016-05" db="EMBL/GenBank/DDBJ databases">
        <title>Non-Contiguous Finished Genome Sequence of Streptomyces parvulus 2297 Integrated Site-Specifically with Actinophage R4.</title>
        <authorList>
            <person name="Nishizawa T."/>
            <person name="Miura T."/>
            <person name="Harada C."/>
            <person name="Guo Y."/>
            <person name="Narisawa K."/>
            <person name="Ohta H."/>
            <person name="Takahashi H."/>
            <person name="Shirai M."/>
        </authorList>
    </citation>
    <scope>NUCLEOTIDE SEQUENCE [LARGE SCALE GENOMIC DNA]</scope>
    <source>
        <strain evidence="1 2">2297</strain>
    </source>
</reference>
<protein>
    <submittedName>
        <fullName evidence="1">Uncharacterized protein</fullName>
    </submittedName>
</protein>
<dbReference type="KEGG" id="spav:Spa2297_26230"/>
<evidence type="ECO:0000313" key="2">
    <source>
        <dbReference type="Proteomes" id="UP000078468"/>
    </source>
</evidence>
<dbReference type="EMBL" id="CP015866">
    <property type="protein sequence ID" value="ANJ10160.1"/>
    <property type="molecule type" value="Genomic_DNA"/>
</dbReference>
<sequence>MNPLRNAVNRTLLALTGAALLAGGGWLALGGSGTADRLPTWWPRPEDGTALLDRARLADWRAEDWWTPAVVAGTAAALLLCLTWLLAQPRRGGDRRLPLAGPPLTLRSRALADAVARRAEATPGVARAHVRLPAGPKRSRARVRLLLEPGAAPGPVLRRLTHGPLDEARASLAPHPLRTEVRLGARSRRERRTR</sequence>
<proteinExistence type="predicted"/>
<dbReference type="GeneID" id="91310078"/>
<name>A0A191V5F5_9ACTN</name>